<protein>
    <submittedName>
        <fullName evidence="1">Uncharacterized protein</fullName>
    </submittedName>
</protein>
<feature type="non-terminal residue" evidence="1">
    <location>
        <position position="1"/>
    </location>
</feature>
<evidence type="ECO:0000313" key="1">
    <source>
        <dbReference type="EMBL" id="JAT27662.1"/>
    </source>
</evidence>
<proteinExistence type="predicted"/>
<name>A0A1B6LVE9_9HEMI</name>
<reference evidence="1" key="1">
    <citation type="submission" date="2015-11" db="EMBL/GenBank/DDBJ databases">
        <title>De novo transcriptome assembly of four potential Pierce s Disease insect vectors from Arizona vineyards.</title>
        <authorList>
            <person name="Tassone E.E."/>
        </authorList>
    </citation>
    <scope>NUCLEOTIDE SEQUENCE</scope>
</reference>
<feature type="non-terminal residue" evidence="1">
    <location>
        <position position="105"/>
    </location>
</feature>
<accession>A0A1B6LVE9</accession>
<sequence>DNPELDLRITQSNNEIDKLVNMTENASFLPLHDLPRHFYTNHGLHFNSRGKDKISEMIISRINGLSNRSNYQKQLFTPPESPGTRNTSVISINSTPTILTVRADV</sequence>
<dbReference type="EMBL" id="GEBQ01012315">
    <property type="protein sequence ID" value="JAT27662.1"/>
    <property type="molecule type" value="Transcribed_RNA"/>
</dbReference>
<gene>
    <name evidence="1" type="ORF">g.2879</name>
</gene>
<organism evidence="1">
    <name type="scientific">Graphocephala atropunctata</name>
    <dbReference type="NCBI Taxonomy" id="36148"/>
    <lineage>
        <taxon>Eukaryota</taxon>
        <taxon>Metazoa</taxon>
        <taxon>Ecdysozoa</taxon>
        <taxon>Arthropoda</taxon>
        <taxon>Hexapoda</taxon>
        <taxon>Insecta</taxon>
        <taxon>Pterygota</taxon>
        <taxon>Neoptera</taxon>
        <taxon>Paraneoptera</taxon>
        <taxon>Hemiptera</taxon>
        <taxon>Auchenorrhyncha</taxon>
        <taxon>Membracoidea</taxon>
        <taxon>Cicadellidae</taxon>
        <taxon>Cicadellinae</taxon>
        <taxon>Cicadellini</taxon>
        <taxon>Graphocephala</taxon>
    </lineage>
</organism>
<dbReference type="AlphaFoldDB" id="A0A1B6LVE9"/>